<dbReference type="EMBL" id="GL376596">
    <property type="status" value="NOT_ANNOTATED_CDS"/>
    <property type="molecule type" value="Genomic_DNA"/>
</dbReference>
<proteinExistence type="predicted"/>
<dbReference type="PANTHER" id="PTHR14911:SF13">
    <property type="entry name" value="TRNA (GUANINE(6)-N2)-METHYLTRANSFERASE THUMP3"/>
    <property type="match status" value="1"/>
</dbReference>
<dbReference type="GO" id="GO:0016423">
    <property type="term" value="F:tRNA (guanine) methyltransferase activity"/>
    <property type="evidence" value="ECO:0007669"/>
    <property type="project" value="TreeGrafter"/>
</dbReference>
<sequence>MVKTLDAAMDAAMDVPVPTYLLLVMRGMEWLVEKEIRRKLQVTYLEICSVQNDPARKNMNVMQGEAAVGRILLRTTSTPAEVMKLQSVQATLAFLVQSDAVITDRAAGLEQMAKLVTDADWEPALRLWRAHFPSADAAPKKPAFRGSCVRDGRHAYRSMEVAGEIGSAVIDKFGWDVNLVAFDLEIVCILYHNFMITGISLADTSKIKFCSRLANEDRKGVTADVKYISTLRPSTTYLMFQLAEYKVGEIFLDSMCGVGTIPIWCAEFADNNLFALGGELDDLAVSKAGQNAATSVRNTNIMQWDATALPLRSQSIDKVIVDMPFGVRCGNHRINNKIYPKLMKELIRVLRDGGRAVILVMSKKLFLSSFQHLPFRVAQVHEVNIGGLAGGIYVLEKTSVY</sequence>
<dbReference type="SUPFAM" id="SSF53335">
    <property type="entry name" value="S-adenosyl-L-methionine-dependent methyltransferases"/>
    <property type="match status" value="1"/>
</dbReference>
<dbReference type="eggNOG" id="ENOG502QSE5">
    <property type="taxonomic scope" value="Eukaryota"/>
</dbReference>
<reference evidence="2" key="3">
    <citation type="submission" date="2015-02" db="UniProtKB">
        <authorList>
            <consortium name="EnsemblProtists"/>
        </authorList>
    </citation>
    <scope>IDENTIFICATION</scope>
    <source>
        <strain evidence="2">DAOM BR144</strain>
    </source>
</reference>
<evidence type="ECO:0000313" key="2">
    <source>
        <dbReference type="EnsemblProtists" id="PYU1_T010593"/>
    </source>
</evidence>
<dbReference type="OMA" id="CIAYCLA"/>
<dbReference type="HOGENOM" id="CLU_066558_0_0_1"/>
<dbReference type="GO" id="GO:0043527">
    <property type="term" value="C:tRNA methyltransferase complex"/>
    <property type="evidence" value="ECO:0007669"/>
    <property type="project" value="UniProtKB-ARBA"/>
</dbReference>
<dbReference type="EnsemblProtists" id="PYU1_T010593">
    <property type="protein sequence ID" value="PYU1_T010593"/>
    <property type="gene ID" value="PYU1_G010570"/>
</dbReference>
<dbReference type="SUPFAM" id="SSF143437">
    <property type="entry name" value="THUMP domain-like"/>
    <property type="match status" value="1"/>
</dbReference>
<evidence type="ECO:0000259" key="1">
    <source>
        <dbReference type="Pfam" id="PF01170"/>
    </source>
</evidence>
<dbReference type="VEuPathDB" id="FungiDB:PYU1_G010570"/>
<reference evidence="3" key="2">
    <citation type="submission" date="2010-04" db="EMBL/GenBank/DDBJ databases">
        <authorList>
            <person name="Buell R."/>
            <person name="Hamilton J."/>
            <person name="Hostetler J."/>
        </authorList>
    </citation>
    <scope>NUCLEOTIDE SEQUENCE [LARGE SCALE GENOMIC DNA]</scope>
    <source>
        <strain evidence="3">DAOM:BR144</strain>
    </source>
</reference>
<dbReference type="AlphaFoldDB" id="K3X044"/>
<protein>
    <recommendedName>
        <fullName evidence="1">Ribosomal RNA large subunit methyltransferase K/L-like methyltransferase domain-containing protein</fullName>
    </recommendedName>
</protein>
<dbReference type="CDD" id="cd11715">
    <property type="entry name" value="THUMP_AdoMetMT"/>
    <property type="match status" value="1"/>
</dbReference>
<dbReference type="Pfam" id="PF01170">
    <property type="entry name" value="UPF0020"/>
    <property type="match status" value="1"/>
</dbReference>
<reference evidence="3" key="1">
    <citation type="journal article" date="2010" name="Genome Biol.">
        <title>Genome sequence of the necrotrophic plant pathogen Pythium ultimum reveals original pathogenicity mechanisms and effector repertoire.</title>
        <authorList>
            <person name="Levesque C.A."/>
            <person name="Brouwer H."/>
            <person name="Cano L."/>
            <person name="Hamilton J.P."/>
            <person name="Holt C."/>
            <person name="Huitema E."/>
            <person name="Raffaele S."/>
            <person name="Robideau G.P."/>
            <person name="Thines M."/>
            <person name="Win J."/>
            <person name="Zerillo M.M."/>
            <person name="Beakes G.W."/>
            <person name="Boore J.L."/>
            <person name="Busam D."/>
            <person name="Dumas B."/>
            <person name="Ferriera S."/>
            <person name="Fuerstenberg S.I."/>
            <person name="Gachon C.M."/>
            <person name="Gaulin E."/>
            <person name="Govers F."/>
            <person name="Grenville-Briggs L."/>
            <person name="Horner N."/>
            <person name="Hostetler J."/>
            <person name="Jiang R.H."/>
            <person name="Johnson J."/>
            <person name="Krajaejun T."/>
            <person name="Lin H."/>
            <person name="Meijer H.J."/>
            <person name="Moore B."/>
            <person name="Morris P."/>
            <person name="Phuntmart V."/>
            <person name="Puiu D."/>
            <person name="Shetty J."/>
            <person name="Stajich J.E."/>
            <person name="Tripathy S."/>
            <person name="Wawra S."/>
            <person name="van West P."/>
            <person name="Whitty B.R."/>
            <person name="Coutinho P.M."/>
            <person name="Henrissat B."/>
            <person name="Martin F."/>
            <person name="Thomas P.D."/>
            <person name="Tyler B.M."/>
            <person name="De Vries R.P."/>
            <person name="Kamoun S."/>
            <person name="Yandell M."/>
            <person name="Tisserat N."/>
            <person name="Buell C.R."/>
        </authorList>
    </citation>
    <scope>NUCLEOTIDE SEQUENCE</scope>
    <source>
        <strain evidence="3">DAOM:BR144</strain>
    </source>
</reference>
<dbReference type="InterPro" id="IPR029063">
    <property type="entry name" value="SAM-dependent_MTases_sf"/>
</dbReference>
<accession>K3X044</accession>
<dbReference type="GO" id="GO:0030488">
    <property type="term" value="P:tRNA methylation"/>
    <property type="evidence" value="ECO:0007669"/>
    <property type="project" value="TreeGrafter"/>
</dbReference>
<dbReference type="STRING" id="431595.K3X044"/>
<dbReference type="Gene3D" id="3.40.50.150">
    <property type="entry name" value="Vaccinia Virus protein VP39"/>
    <property type="match status" value="1"/>
</dbReference>
<feature type="domain" description="Ribosomal RNA large subunit methyltransferase K/L-like methyltransferase" evidence="1">
    <location>
        <begin position="227"/>
        <end position="388"/>
    </location>
</feature>
<keyword evidence="3" id="KW-1185">Reference proteome</keyword>
<dbReference type="InParanoid" id="K3X044"/>
<dbReference type="PANTHER" id="PTHR14911">
    <property type="entry name" value="THUMP DOMAIN-CONTAINING"/>
    <property type="match status" value="1"/>
</dbReference>
<evidence type="ECO:0000313" key="3">
    <source>
        <dbReference type="Proteomes" id="UP000019132"/>
    </source>
</evidence>
<dbReference type="Gene3D" id="3.30.2130.30">
    <property type="match status" value="1"/>
</dbReference>
<dbReference type="Proteomes" id="UP000019132">
    <property type="component" value="Unassembled WGS sequence"/>
</dbReference>
<name>K3X044_GLOUD</name>
<organism evidence="2 3">
    <name type="scientific">Globisporangium ultimum (strain ATCC 200006 / CBS 805.95 / DAOM BR144)</name>
    <name type="common">Pythium ultimum</name>
    <dbReference type="NCBI Taxonomy" id="431595"/>
    <lineage>
        <taxon>Eukaryota</taxon>
        <taxon>Sar</taxon>
        <taxon>Stramenopiles</taxon>
        <taxon>Oomycota</taxon>
        <taxon>Peronosporomycetes</taxon>
        <taxon>Pythiales</taxon>
        <taxon>Pythiaceae</taxon>
        <taxon>Globisporangium</taxon>
    </lineage>
</organism>
<dbReference type="FunFam" id="3.40.50.150:FF:000073">
    <property type="entry name" value="THUMP domain containing 3"/>
    <property type="match status" value="1"/>
</dbReference>
<dbReference type="InterPro" id="IPR000241">
    <property type="entry name" value="RlmKL-like_Mtase"/>
</dbReference>